<evidence type="ECO:0000256" key="1">
    <source>
        <dbReference type="SAM" id="MobiDB-lite"/>
    </source>
</evidence>
<accession>A0AAQ3ML93</accession>
<keyword evidence="3" id="KW-1185">Reference proteome</keyword>
<dbReference type="AlphaFoldDB" id="A0AAQ3ML93"/>
<feature type="region of interest" description="Disordered" evidence="1">
    <location>
        <begin position="107"/>
        <end position="128"/>
    </location>
</feature>
<organism evidence="2 3">
    <name type="scientific">Vigna mungo</name>
    <name type="common">Black gram</name>
    <name type="synonym">Phaseolus mungo</name>
    <dbReference type="NCBI Taxonomy" id="3915"/>
    <lineage>
        <taxon>Eukaryota</taxon>
        <taxon>Viridiplantae</taxon>
        <taxon>Streptophyta</taxon>
        <taxon>Embryophyta</taxon>
        <taxon>Tracheophyta</taxon>
        <taxon>Spermatophyta</taxon>
        <taxon>Magnoliopsida</taxon>
        <taxon>eudicotyledons</taxon>
        <taxon>Gunneridae</taxon>
        <taxon>Pentapetalae</taxon>
        <taxon>rosids</taxon>
        <taxon>fabids</taxon>
        <taxon>Fabales</taxon>
        <taxon>Fabaceae</taxon>
        <taxon>Papilionoideae</taxon>
        <taxon>50 kb inversion clade</taxon>
        <taxon>NPAAA clade</taxon>
        <taxon>indigoferoid/millettioid clade</taxon>
        <taxon>Phaseoleae</taxon>
        <taxon>Vigna</taxon>
    </lineage>
</organism>
<sequence>MATIIKVAISPKSRNRNLDLHSNLHSRASTMNHPNRALHRQRDNPCRRCAKLQGRHLLQPTENHNEIQKNPKSKKPRIGPLLASTDHHECFLIQLGSSSSCYHELYNSRNHPPLKQSEQRFPSFRDEV</sequence>
<dbReference type="Proteomes" id="UP001374535">
    <property type="component" value="Chromosome 10"/>
</dbReference>
<name>A0AAQ3ML93_VIGMU</name>
<reference evidence="2 3" key="1">
    <citation type="journal article" date="2023" name="Life. Sci Alliance">
        <title>Evolutionary insights into 3D genome organization and epigenetic landscape of Vigna mungo.</title>
        <authorList>
            <person name="Junaid A."/>
            <person name="Singh B."/>
            <person name="Bhatia S."/>
        </authorList>
    </citation>
    <scope>NUCLEOTIDE SEQUENCE [LARGE SCALE GENOMIC DNA]</scope>
    <source>
        <strain evidence="2">Urdbean</strain>
    </source>
</reference>
<gene>
    <name evidence="2" type="ORF">V8G54_032517</name>
</gene>
<dbReference type="EMBL" id="CP144691">
    <property type="protein sequence ID" value="WVY93429.1"/>
    <property type="molecule type" value="Genomic_DNA"/>
</dbReference>
<evidence type="ECO:0000313" key="2">
    <source>
        <dbReference type="EMBL" id="WVY93429.1"/>
    </source>
</evidence>
<evidence type="ECO:0000313" key="3">
    <source>
        <dbReference type="Proteomes" id="UP001374535"/>
    </source>
</evidence>
<feature type="region of interest" description="Disordered" evidence="1">
    <location>
        <begin position="60"/>
        <end position="81"/>
    </location>
</feature>
<protein>
    <submittedName>
        <fullName evidence="2">Uncharacterized protein</fullName>
    </submittedName>
</protein>
<proteinExistence type="predicted"/>